<feature type="region of interest" description="Disordered" evidence="1">
    <location>
        <begin position="90"/>
        <end position="111"/>
    </location>
</feature>
<dbReference type="RefSeq" id="WP_182122777.1">
    <property type="nucleotide sequence ID" value="NZ_CP059567.1"/>
</dbReference>
<organism evidence="2 3">
    <name type="scientific">Neisseria shayeganii</name>
    <dbReference type="NCBI Taxonomy" id="607712"/>
    <lineage>
        <taxon>Bacteria</taxon>
        <taxon>Pseudomonadati</taxon>
        <taxon>Pseudomonadota</taxon>
        <taxon>Betaproteobacteria</taxon>
        <taxon>Neisseriales</taxon>
        <taxon>Neisseriaceae</taxon>
        <taxon>Neisseria</taxon>
    </lineage>
</organism>
<proteinExistence type="predicted"/>
<name>A0A7D7S932_9NEIS</name>
<dbReference type="Proteomes" id="UP000514752">
    <property type="component" value="Chromosome"/>
</dbReference>
<dbReference type="KEGG" id="nsg:H3L94_04175"/>
<evidence type="ECO:0000256" key="1">
    <source>
        <dbReference type="SAM" id="MobiDB-lite"/>
    </source>
</evidence>
<protein>
    <submittedName>
        <fullName evidence="2">Uncharacterized protein</fullName>
    </submittedName>
</protein>
<sequence length="111" mass="11999">MSNQEQKDVIALKLEMEDETTGAVASHHVLSSYTVYLQQNSVHAMFATYVSKRAYEAGKQPVSHGASIHIAALPPSDEPVAKWIYRHAAAPAGEDNHNPSPLAGAELVYAD</sequence>
<evidence type="ECO:0000313" key="2">
    <source>
        <dbReference type="EMBL" id="QMT41231.1"/>
    </source>
</evidence>
<dbReference type="EMBL" id="CP059567">
    <property type="protein sequence ID" value="QMT41231.1"/>
    <property type="molecule type" value="Genomic_DNA"/>
</dbReference>
<gene>
    <name evidence="2" type="ORF">H3L94_04175</name>
</gene>
<evidence type="ECO:0000313" key="3">
    <source>
        <dbReference type="Proteomes" id="UP000514752"/>
    </source>
</evidence>
<accession>A0A7D7S932</accession>
<dbReference type="AlphaFoldDB" id="A0A7D7S932"/>
<reference evidence="2 3" key="1">
    <citation type="submission" date="2020-07" db="EMBL/GenBank/DDBJ databases">
        <title>Genomic diversity of species in the Neisseriaceae family.</title>
        <authorList>
            <person name="Vincent A.T."/>
            <person name="Bernet E."/>
            <person name="Veyrier F.J."/>
        </authorList>
    </citation>
    <scope>NUCLEOTIDE SEQUENCE [LARGE SCALE GENOMIC DNA]</scope>
    <source>
        <strain evidence="2 3">DSM 22244</strain>
    </source>
</reference>